<dbReference type="AlphaFoldDB" id="A0A0M2Q076"/>
<dbReference type="PANTHER" id="PTHR13800">
    <property type="entry name" value="TRANSIENT RECEPTOR POTENTIAL CATION CHANNEL, SUBFAMILY M, MEMBER 6"/>
    <property type="match status" value="1"/>
</dbReference>
<dbReference type="STRING" id="317619.GCA_000332315_00721"/>
<proteinExistence type="predicted"/>
<name>A0A0M2Q076_PROHO</name>
<feature type="region of interest" description="Disordered" evidence="1">
    <location>
        <begin position="113"/>
        <end position="138"/>
    </location>
</feature>
<protein>
    <recommendedName>
        <fullName evidence="3">LSDAT prokaryote domain-containing protein</fullName>
    </recommendedName>
</protein>
<dbReference type="EMBL" id="AJTX02000004">
    <property type="protein sequence ID" value="KKJ00047.1"/>
    <property type="molecule type" value="Genomic_DNA"/>
</dbReference>
<dbReference type="InterPro" id="IPR050927">
    <property type="entry name" value="TRPM"/>
</dbReference>
<dbReference type="GO" id="GO:0005886">
    <property type="term" value="C:plasma membrane"/>
    <property type="evidence" value="ECO:0007669"/>
    <property type="project" value="TreeGrafter"/>
</dbReference>
<accession>A0A0M2Q076</accession>
<organism evidence="4 5">
    <name type="scientific">Prochlorothrix hollandica PCC 9006 = CALU 1027</name>
    <dbReference type="NCBI Taxonomy" id="317619"/>
    <lineage>
        <taxon>Bacteria</taxon>
        <taxon>Bacillati</taxon>
        <taxon>Cyanobacteriota</taxon>
        <taxon>Cyanophyceae</taxon>
        <taxon>Prochlorotrichales</taxon>
        <taxon>Prochlorotrichaceae</taxon>
        <taxon>Prochlorothrix</taxon>
    </lineage>
</organism>
<dbReference type="InterPro" id="IPR041482">
    <property type="entry name" value="LSDAT_prok"/>
</dbReference>
<feature type="compositionally biased region" description="Basic and acidic residues" evidence="1">
    <location>
        <begin position="124"/>
        <end position="138"/>
    </location>
</feature>
<gene>
    <name evidence="4" type="ORF">PROH_09795</name>
</gene>
<dbReference type="PANTHER" id="PTHR13800:SF12">
    <property type="entry name" value="TRANSIENT RECEPTOR POTENTIAL CATION CHANNEL SUBFAMILY M MEMBER-LIKE 2"/>
    <property type="match status" value="1"/>
</dbReference>
<evidence type="ECO:0000313" key="5">
    <source>
        <dbReference type="Proteomes" id="UP000034681"/>
    </source>
</evidence>
<reference evidence="4" key="1">
    <citation type="submission" date="2012-04" db="EMBL/GenBank/DDBJ databases">
        <authorList>
            <person name="Borisov I.G."/>
            <person name="Ivanikova N.V."/>
            <person name="Pinevich A.V."/>
        </authorList>
    </citation>
    <scope>NUCLEOTIDE SEQUENCE</scope>
    <source>
        <strain evidence="4">CALU 1027</strain>
    </source>
</reference>
<evidence type="ECO:0000259" key="3">
    <source>
        <dbReference type="Pfam" id="PF18171"/>
    </source>
</evidence>
<dbReference type="Pfam" id="PF18171">
    <property type="entry name" value="LSDAT_prok"/>
    <property type="match status" value="1"/>
</dbReference>
<keyword evidence="2" id="KW-0472">Membrane</keyword>
<dbReference type="RefSeq" id="WP_017711360.1">
    <property type="nucleotide sequence ID" value="NZ_KB235933.1"/>
</dbReference>
<feature type="domain" description="LSDAT prokaryote" evidence="3">
    <location>
        <begin position="40"/>
        <end position="240"/>
    </location>
</feature>
<keyword evidence="5" id="KW-1185">Reference proteome</keyword>
<sequence length="255" mass="26815">MNSPLPLVFNPDHTALAVTVNPDTDLTAALVALALPVPLPVLVVVGGASGLDRPHMERLRSWFQTCICPWLTAHAMGAIDGGTQAGVMQLLGEARQATQSQFPLLGIAARGTVHLPQPPDTPEPESKDDDRANLEPHHPTFLLVPGDNWGDEVPWIARVAQVWAAECPSLTLLINGGAIAFEDVAASVAVGRPVVVVEGSGRTADQLAAALGGDRSHPQANALVDSGLVHRLSLDQEITQIQATLSHLLSAGRRA</sequence>
<keyword evidence="2" id="KW-1133">Transmembrane helix</keyword>
<dbReference type="OrthoDB" id="582259at2"/>
<dbReference type="eggNOG" id="ENOG502ZC4I">
    <property type="taxonomic scope" value="Bacteria"/>
</dbReference>
<evidence type="ECO:0000313" key="4">
    <source>
        <dbReference type="EMBL" id="KKJ00047.1"/>
    </source>
</evidence>
<evidence type="ECO:0000256" key="1">
    <source>
        <dbReference type="SAM" id="MobiDB-lite"/>
    </source>
</evidence>
<keyword evidence="2" id="KW-0812">Transmembrane</keyword>
<dbReference type="GO" id="GO:0099604">
    <property type="term" value="F:ligand-gated calcium channel activity"/>
    <property type="evidence" value="ECO:0007669"/>
    <property type="project" value="TreeGrafter"/>
</dbReference>
<evidence type="ECO:0000256" key="2">
    <source>
        <dbReference type="SAM" id="Phobius"/>
    </source>
</evidence>
<feature type="transmembrane region" description="Helical" evidence="2">
    <location>
        <begin position="26"/>
        <end position="51"/>
    </location>
</feature>
<comment type="caution">
    <text evidence="4">The sequence shown here is derived from an EMBL/GenBank/DDBJ whole genome shotgun (WGS) entry which is preliminary data.</text>
</comment>
<dbReference type="Proteomes" id="UP000034681">
    <property type="component" value="Unassembled WGS sequence"/>
</dbReference>